<dbReference type="AlphaFoldDB" id="T2ID15"/>
<evidence type="ECO:0000313" key="3">
    <source>
        <dbReference type="Proteomes" id="UP000018348"/>
    </source>
</evidence>
<reference evidence="2 3" key="2">
    <citation type="submission" date="2013-09" db="EMBL/GenBank/DDBJ databases">
        <title>Whole genome comparison of six Crocosphaera watsonii strains with differing phenotypes.</title>
        <authorList>
            <person name="Bench S.R."/>
            <person name="Heller P."/>
            <person name="Frank I."/>
            <person name="Arciniega M."/>
            <person name="Shilova I.N."/>
            <person name="Zehr J.P."/>
        </authorList>
    </citation>
    <scope>NUCLEOTIDE SEQUENCE [LARGE SCALE GENOMIC DNA]</scope>
    <source>
        <strain evidence="2 3">WH 8502</strain>
    </source>
</reference>
<reference evidence="2 3" key="1">
    <citation type="submission" date="2013-01" db="EMBL/GenBank/DDBJ databases">
        <authorList>
            <person name="Bench S."/>
        </authorList>
    </citation>
    <scope>NUCLEOTIDE SEQUENCE [LARGE SCALE GENOMIC DNA]</scope>
    <source>
        <strain evidence="2 3">WH 8502</strain>
    </source>
</reference>
<dbReference type="Proteomes" id="UP000018348">
    <property type="component" value="Unassembled WGS sequence"/>
</dbReference>
<proteinExistence type="predicted"/>
<name>T2ID15_CROWT</name>
<dbReference type="PANTHER" id="PTHR36109">
    <property type="entry name" value="MEMBRANE PROTEIN-RELATED"/>
    <property type="match status" value="1"/>
</dbReference>
<dbReference type="InterPro" id="IPR052948">
    <property type="entry name" value="Low_temp-induced_all0457"/>
</dbReference>
<keyword evidence="1" id="KW-0472">Membrane</keyword>
<keyword evidence="1" id="KW-1133">Transmembrane helix</keyword>
<evidence type="ECO:0000313" key="2">
    <source>
        <dbReference type="EMBL" id="CCQ51386.1"/>
    </source>
</evidence>
<comment type="caution">
    <text evidence="2">The sequence shown here is derived from an EMBL/GenBank/DDBJ whole genome shotgun (WGS) entry which is preliminary data.</text>
</comment>
<feature type="transmembrane region" description="Helical" evidence="1">
    <location>
        <begin position="57"/>
        <end position="75"/>
    </location>
</feature>
<protein>
    <recommendedName>
        <fullName evidence="4">Slr0613 protein</fullName>
    </recommendedName>
</protein>
<accession>T2ID15</accession>
<organism evidence="2 3">
    <name type="scientific">Crocosphaera watsonii WH 8502</name>
    <dbReference type="NCBI Taxonomy" id="423474"/>
    <lineage>
        <taxon>Bacteria</taxon>
        <taxon>Bacillati</taxon>
        <taxon>Cyanobacteriota</taxon>
        <taxon>Cyanophyceae</taxon>
        <taxon>Oscillatoriophycideae</taxon>
        <taxon>Chroococcales</taxon>
        <taxon>Aphanothecaceae</taxon>
        <taxon>Crocosphaera</taxon>
    </lineage>
</organism>
<sequence>MDYLVAVVSDRIKAEEAYTALEKAGIPTSQMSILGKGYKTADEFGLIDPGQQAKKRAMLMAIWLVPFGFAGGYMFDLVTGVNSFDWAAEPWNHILGGFAGAIGGAMGSVFVGGGVALSAGSGDALSAGSGDALPYRNRLNAGKYIVIVQGATSLKNKATSILRPLNPENLQGYSSENY</sequence>
<dbReference type="RefSeq" id="WP_021830707.1">
    <property type="nucleotide sequence ID" value="NZ_CAQK01000462.1"/>
</dbReference>
<keyword evidence="1" id="KW-0812">Transmembrane</keyword>
<evidence type="ECO:0008006" key="4">
    <source>
        <dbReference type="Google" id="ProtNLM"/>
    </source>
</evidence>
<evidence type="ECO:0000256" key="1">
    <source>
        <dbReference type="SAM" id="Phobius"/>
    </source>
</evidence>
<gene>
    <name evidence="2" type="ORF">CWATWH8502_4267</name>
</gene>
<feature type="transmembrane region" description="Helical" evidence="1">
    <location>
        <begin position="95"/>
        <end position="117"/>
    </location>
</feature>
<dbReference type="PANTHER" id="PTHR36109:SF1">
    <property type="entry name" value="SLR0613 PROTEIN"/>
    <property type="match status" value="1"/>
</dbReference>
<dbReference type="EMBL" id="CAQK01000462">
    <property type="protein sequence ID" value="CCQ51386.1"/>
    <property type="molecule type" value="Genomic_DNA"/>
</dbReference>